<comment type="caution">
    <text evidence="1">The sequence shown here is derived from an EMBL/GenBank/DDBJ whole genome shotgun (WGS) entry which is preliminary data.</text>
</comment>
<protein>
    <recommendedName>
        <fullName evidence="3">SMP-30/Gluconolactonase/LRE-like region domain-containing protein</fullName>
    </recommendedName>
</protein>
<evidence type="ECO:0008006" key="3">
    <source>
        <dbReference type="Google" id="ProtNLM"/>
    </source>
</evidence>
<keyword evidence="2" id="KW-1185">Reference proteome</keyword>
<dbReference type="RefSeq" id="WP_271922414.1">
    <property type="nucleotide sequence ID" value="NZ_JAQNDO010000001.1"/>
</dbReference>
<proteinExistence type="predicted"/>
<gene>
    <name evidence="1" type="ORF">POL67_27825</name>
</gene>
<organism evidence="1 2">
    <name type="scientific">Polyangium mundeleinium</name>
    <dbReference type="NCBI Taxonomy" id="2995306"/>
    <lineage>
        <taxon>Bacteria</taxon>
        <taxon>Pseudomonadati</taxon>
        <taxon>Myxococcota</taxon>
        <taxon>Polyangia</taxon>
        <taxon>Polyangiales</taxon>
        <taxon>Polyangiaceae</taxon>
        <taxon>Polyangium</taxon>
    </lineage>
</organism>
<sequence>MIAIDKGEFGAGLFWIDKLGTRARRIDTALDERIRWISRVKFGVIGIAGLCHGEACARHTMVYRVERNEQGSWALAPHADLVGCPATHVVDHGTDAVLIGTCGALYRVTKAGAETVGQWSKLLIPRAFDASVTGDMHGDAYVSFGRLIARFSKKGKADWFAPTSCASVRLHPGGECSCVTAEGNGKPGP</sequence>
<dbReference type="EMBL" id="JAQNDO010000001">
    <property type="protein sequence ID" value="MDC0745174.1"/>
    <property type="molecule type" value="Genomic_DNA"/>
</dbReference>
<reference evidence="1 2" key="1">
    <citation type="submission" date="2022-11" db="EMBL/GenBank/DDBJ databases">
        <title>Minimal conservation of predation-associated metabolite biosynthetic gene clusters underscores biosynthetic potential of Myxococcota including descriptions for ten novel species: Archangium lansinium sp. nov., Myxococcus landrumus sp. nov., Nannocystis bai.</title>
        <authorList>
            <person name="Ahearne A."/>
            <person name="Stevens C."/>
            <person name="Dowd S."/>
        </authorList>
    </citation>
    <scope>NUCLEOTIDE SEQUENCE [LARGE SCALE GENOMIC DNA]</scope>
    <source>
        <strain evidence="1 2">RJM3</strain>
    </source>
</reference>
<evidence type="ECO:0000313" key="2">
    <source>
        <dbReference type="Proteomes" id="UP001221411"/>
    </source>
</evidence>
<accession>A0ABT5ETL9</accession>
<name>A0ABT5ETL9_9BACT</name>
<evidence type="ECO:0000313" key="1">
    <source>
        <dbReference type="EMBL" id="MDC0745174.1"/>
    </source>
</evidence>
<dbReference type="Proteomes" id="UP001221411">
    <property type="component" value="Unassembled WGS sequence"/>
</dbReference>